<dbReference type="AlphaFoldDB" id="A0A7S3KPV8"/>
<evidence type="ECO:0000256" key="1">
    <source>
        <dbReference type="SAM" id="MobiDB-lite"/>
    </source>
</evidence>
<sequence>MTKGSLKLGEDSSDEEEKPQIIDINDGSKKKIVVDKSLDSELSFTLLVQKIRRKFMINAITSNKDEKKIRGNKILKNVEKQLALQRQNKLDNFDLDGDLVDSYNLDINP</sequence>
<organism evidence="2">
    <name type="scientific">Euplotes crassus</name>
    <dbReference type="NCBI Taxonomy" id="5936"/>
    <lineage>
        <taxon>Eukaryota</taxon>
        <taxon>Sar</taxon>
        <taxon>Alveolata</taxon>
        <taxon>Ciliophora</taxon>
        <taxon>Intramacronucleata</taxon>
        <taxon>Spirotrichea</taxon>
        <taxon>Hypotrichia</taxon>
        <taxon>Euplotida</taxon>
        <taxon>Euplotidae</taxon>
        <taxon>Moneuplotes</taxon>
    </lineage>
</organism>
<feature type="region of interest" description="Disordered" evidence="1">
    <location>
        <begin position="1"/>
        <end position="21"/>
    </location>
</feature>
<evidence type="ECO:0000313" key="2">
    <source>
        <dbReference type="EMBL" id="CAE0390161.1"/>
    </source>
</evidence>
<protein>
    <submittedName>
        <fullName evidence="2">Uncharacterized protein</fullName>
    </submittedName>
</protein>
<proteinExistence type="predicted"/>
<dbReference type="EMBL" id="HBIK01032246">
    <property type="protein sequence ID" value="CAE0390161.1"/>
    <property type="molecule type" value="Transcribed_RNA"/>
</dbReference>
<accession>A0A7S3KPV8</accession>
<reference evidence="2" key="1">
    <citation type="submission" date="2021-01" db="EMBL/GenBank/DDBJ databases">
        <authorList>
            <person name="Corre E."/>
            <person name="Pelletier E."/>
            <person name="Niang G."/>
            <person name="Scheremetjew M."/>
            <person name="Finn R."/>
            <person name="Kale V."/>
            <person name="Holt S."/>
            <person name="Cochrane G."/>
            <person name="Meng A."/>
            <person name="Brown T."/>
            <person name="Cohen L."/>
        </authorList>
    </citation>
    <scope>NUCLEOTIDE SEQUENCE</scope>
    <source>
        <strain evidence="2">CT5</strain>
    </source>
</reference>
<name>A0A7S3KPV8_EUPCR</name>
<gene>
    <name evidence="2" type="ORF">ECRA1380_LOCUS15137</name>
</gene>